<dbReference type="OrthoDB" id="5231159at2759"/>
<dbReference type="EMBL" id="KL197719">
    <property type="protein sequence ID" value="KDQ57632.1"/>
    <property type="molecule type" value="Genomic_DNA"/>
</dbReference>
<name>A0A067Q2B8_9AGAM</name>
<dbReference type="InParanoid" id="A0A067Q2B8"/>
<accession>A0A067Q2B8</accession>
<sequence length="227" mass="25225">MATKEKLPHFKGPSRVEKMCHWCKKKQQPDMPNFQACGRCKEGPCKVNADAKKSVSQVGGDVTQKIATFKKWHALQVDLLRQAFICALDLAHAPSAVEDHCIMLRLEQKANASLLPPADKYEPTIGMVLTNDEAIDILNQIGDGKGVMESGKASHEHMKRKGGLGVATLLLEAHGMIDVTRIVLPSLDGARKIQRMDDWGTEHWVEKLKERLDMAADGKSVKFQFTK</sequence>
<evidence type="ECO:0000313" key="1">
    <source>
        <dbReference type="EMBL" id="KDQ57632.1"/>
    </source>
</evidence>
<dbReference type="Proteomes" id="UP000027265">
    <property type="component" value="Unassembled WGS sequence"/>
</dbReference>
<dbReference type="AlphaFoldDB" id="A0A067Q2B8"/>
<evidence type="ECO:0000313" key="2">
    <source>
        <dbReference type="Proteomes" id="UP000027265"/>
    </source>
</evidence>
<reference evidence="2" key="1">
    <citation type="journal article" date="2014" name="Proc. Natl. Acad. Sci. U.S.A.">
        <title>Extensive sampling of basidiomycete genomes demonstrates inadequacy of the white-rot/brown-rot paradigm for wood decay fungi.</title>
        <authorList>
            <person name="Riley R."/>
            <person name="Salamov A.A."/>
            <person name="Brown D.W."/>
            <person name="Nagy L.G."/>
            <person name="Floudas D."/>
            <person name="Held B.W."/>
            <person name="Levasseur A."/>
            <person name="Lombard V."/>
            <person name="Morin E."/>
            <person name="Otillar R."/>
            <person name="Lindquist E.A."/>
            <person name="Sun H."/>
            <person name="LaButti K.M."/>
            <person name="Schmutz J."/>
            <person name="Jabbour D."/>
            <person name="Luo H."/>
            <person name="Baker S.E."/>
            <person name="Pisabarro A.G."/>
            <person name="Walton J.D."/>
            <person name="Blanchette R.A."/>
            <person name="Henrissat B."/>
            <person name="Martin F."/>
            <person name="Cullen D."/>
            <person name="Hibbett D.S."/>
            <person name="Grigoriev I.V."/>
        </authorList>
    </citation>
    <scope>NUCLEOTIDE SEQUENCE [LARGE SCALE GENOMIC DNA]</scope>
    <source>
        <strain evidence="2">MUCL 33604</strain>
    </source>
</reference>
<gene>
    <name evidence="1" type="ORF">JAAARDRAFT_58224</name>
</gene>
<organism evidence="1 2">
    <name type="scientific">Jaapia argillacea MUCL 33604</name>
    <dbReference type="NCBI Taxonomy" id="933084"/>
    <lineage>
        <taxon>Eukaryota</taxon>
        <taxon>Fungi</taxon>
        <taxon>Dikarya</taxon>
        <taxon>Basidiomycota</taxon>
        <taxon>Agaricomycotina</taxon>
        <taxon>Agaricomycetes</taxon>
        <taxon>Agaricomycetidae</taxon>
        <taxon>Jaapiales</taxon>
        <taxon>Jaapiaceae</taxon>
        <taxon>Jaapia</taxon>
    </lineage>
</organism>
<proteinExistence type="predicted"/>
<protein>
    <submittedName>
        <fullName evidence="1">Uncharacterized protein</fullName>
    </submittedName>
</protein>
<dbReference type="HOGENOM" id="CLU_104711_0_0_1"/>
<keyword evidence="2" id="KW-1185">Reference proteome</keyword>